<dbReference type="VEuPathDB" id="VectorBase:LOC119169932"/>
<proteinExistence type="predicted"/>
<feature type="region of interest" description="Disordered" evidence="1">
    <location>
        <begin position="197"/>
        <end position="217"/>
    </location>
</feature>
<dbReference type="AlphaFoldDB" id="A0A9J6F098"/>
<dbReference type="Proteomes" id="UP000821866">
    <property type="component" value="Chromosome 1"/>
</dbReference>
<organism evidence="2 3">
    <name type="scientific">Rhipicephalus microplus</name>
    <name type="common">Cattle tick</name>
    <name type="synonym">Boophilus microplus</name>
    <dbReference type="NCBI Taxonomy" id="6941"/>
    <lineage>
        <taxon>Eukaryota</taxon>
        <taxon>Metazoa</taxon>
        <taxon>Ecdysozoa</taxon>
        <taxon>Arthropoda</taxon>
        <taxon>Chelicerata</taxon>
        <taxon>Arachnida</taxon>
        <taxon>Acari</taxon>
        <taxon>Parasitiformes</taxon>
        <taxon>Ixodida</taxon>
        <taxon>Ixodoidea</taxon>
        <taxon>Ixodidae</taxon>
        <taxon>Rhipicephalinae</taxon>
        <taxon>Rhipicephalus</taxon>
        <taxon>Boophilus</taxon>
    </lineage>
</organism>
<evidence type="ECO:0000256" key="1">
    <source>
        <dbReference type="SAM" id="MobiDB-lite"/>
    </source>
</evidence>
<protein>
    <submittedName>
        <fullName evidence="2">Uncharacterized protein</fullName>
    </submittedName>
</protein>
<reference evidence="2" key="1">
    <citation type="journal article" date="2020" name="Cell">
        <title>Large-Scale Comparative Analyses of Tick Genomes Elucidate Their Genetic Diversity and Vector Capacities.</title>
        <authorList>
            <consortium name="Tick Genome and Microbiome Consortium (TIGMIC)"/>
            <person name="Jia N."/>
            <person name="Wang J."/>
            <person name="Shi W."/>
            <person name="Du L."/>
            <person name="Sun Y."/>
            <person name="Zhan W."/>
            <person name="Jiang J.F."/>
            <person name="Wang Q."/>
            <person name="Zhang B."/>
            <person name="Ji P."/>
            <person name="Bell-Sakyi L."/>
            <person name="Cui X.M."/>
            <person name="Yuan T.T."/>
            <person name="Jiang B.G."/>
            <person name="Yang W.F."/>
            <person name="Lam T.T."/>
            <person name="Chang Q.C."/>
            <person name="Ding S.J."/>
            <person name="Wang X.J."/>
            <person name="Zhu J.G."/>
            <person name="Ruan X.D."/>
            <person name="Zhao L."/>
            <person name="Wei J.T."/>
            <person name="Ye R.Z."/>
            <person name="Que T.C."/>
            <person name="Du C.H."/>
            <person name="Zhou Y.H."/>
            <person name="Cheng J.X."/>
            <person name="Dai P.F."/>
            <person name="Guo W.B."/>
            <person name="Han X.H."/>
            <person name="Huang E.J."/>
            <person name="Li L.F."/>
            <person name="Wei W."/>
            <person name="Gao Y.C."/>
            <person name="Liu J.Z."/>
            <person name="Shao H.Z."/>
            <person name="Wang X."/>
            <person name="Wang C.C."/>
            <person name="Yang T.C."/>
            <person name="Huo Q.B."/>
            <person name="Li W."/>
            <person name="Chen H.Y."/>
            <person name="Chen S.E."/>
            <person name="Zhou L.G."/>
            <person name="Ni X.B."/>
            <person name="Tian J.H."/>
            <person name="Sheng Y."/>
            <person name="Liu T."/>
            <person name="Pan Y.S."/>
            <person name="Xia L.Y."/>
            <person name="Li J."/>
            <person name="Zhao F."/>
            <person name="Cao W.C."/>
        </authorList>
    </citation>
    <scope>NUCLEOTIDE SEQUENCE</scope>
    <source>
        <strain evidence="2">Rmic-2018</strain>
    </source>
</reference>
<accession>A0A9J6F098</accession>
<dbReference type="VEuPathDB" id="VectorBase:LOC119185037"/>
<dbReference type="InterPro" id="IPR036397">
    <property type="entry name" value="RNaseH_sf"/>
</dbReference>
<name>A0A9J6F098_RHIMP</name>
<feature type="compositionally biased region" description="Basic and acidic residues" evidence="1">
    <location>
        <begin position="200"/>
        <end position="209"/>
    </location>
</feature>
<dbReference type="EMBL" id="JABSTU010000001">
    <property type="protein sequence ID" value="KAH8040214.1"/>
    <property type="molecule type" value="Genomic_DNA"/>
</dbReference>
<dbReference type="Gene3D" id="3.30.420.10">
    <property type="entry name" value="Ribonuclease H-like superfamily/Ribonuclease H"/>
    <property type="match status" value="1"/>
</dbReference>
<comment type="caution">
    <text evidence="2">The sequence shown here is derived from an EMBL/GenBank/DDBJ whole genome shotgun (WGS) entry which is preliminary data.</text>
</comment>
<sequence>MIKKQLVELVASVKSRFLSYIVDNTAVRAGCIVLRCPPYHCDFNTIELVWPKVENGVAANNRDFKLSTIDAILKGGIKQVMAEDWRKSIQHVTDMEAKFRLGRSGKSWTSANLKQQEERLIAILQPEGPSSLASACKTWRTASTTGKELSEECKPLSGGTLHEQLASQELLQSSQVAELPPRRQSLARKKRVVDQQCGKSELKHERQEQVGHSTFVL</sequence>
<dbReference type="GO" id="GO:0003676">
    <property type="term" value="F:nucleic acid binding"/>
    <property type="evidence" value="ECO:0007669"/>
    <property type="project" value="InterPro"/>
</dbReference>
<reference evidence="2" key="2">
    <citation type="submission" date="2021-09" db="EMBL/GenBank/DDBJ databases">
        <authorList>
            <person name="Jia N."/>
            <person name="Wang J."/>
            <person name="Shi W."/>
            <person name="Du L."/>
            <person name="Sun Y."/>
            <person name="Zhan W."/>
            <person name="Jiang J."/>
            <person name="Wang Q."/>
            <person name="Zhang B."/>
            <person name="Ji P."/>
            <person name="Sakyi L.B."/>
            <person name="Cui X."/>
            <person name="Yuan T."/>
            <person name="Jiang B."/>
            <person name="Yang W."/>
            <person name="Lam T.T.-Y."/>
            <person name="Chang Q."/>
            <person name="Ding S."/>
            <person name="Wang X."/>
            <person name="Zhu J."/>
            <person name="Ruan X."/>
            <person name="Zhao L."/>
            <person name="Wei J."/>
            <person name="Que T."/>
            <person name="Du C."/>
            <person name="Cheng J."/>
            <person name="Dai P."/>
            <person name="Han X."/>
            <person name="Huang E."/>
            <person name="Gao Y."/>
            <person name="Liu J."/>
            <person name="Shao H."/>
            <person name="Ye R."/>
            <person name="Li L."/>
            <person name="Wei W."/>
            <person name="Wang X."/>
            <person name="Wang C."/>
            <person name="Huo Q."/>
            <person name="Li W."/>
            <person name="Guo W."/>
            <person name="Chen H."/>
            <person name="Chen S."/>
            <person name="Zhou L."/>
            <person name="Zhou L."/>
            <person name="Ni X."/>
            <person name="Tian J."/>
            <person name="Zhou Y."/>
            <person name="Sheng Y."/>
            <person name="Liu T."/>
            <person name="Pan Y."/>
            <person name="Xia L."/>
            <person name="Li J."/>
            <person name="Zhao F."/>
            <person name="Cao W."/>
        </authorList>
    </citation>
    <scope>NUCLEOTIDE SEQUENCE</scope>
    <source>
        <strain evidence="2">Rmic-2018</strain>
        <tissue evidence="2">Larvae</tissue>
    </source>
</reference>
<keyword evidence="3" id="KW-1185">Reference proteome</keyword>
<evidence type="ECO:0000313" key="3">
    <source>
        <dbReference type="Proteomes" id="UP000821866"/>
    </source>
</evidence>
<evidence type="ECO:0000313" key="2">
    <source>
        <dbReference type="EMBL" id="KAH8040214.1"/>
    </source>
</evidence>
<gene>
    <name evidence="2" type="ORF">HPB51_009762</name>
</gene>